<accession>H8X9V1</accession>
<dbReference type="GeneID" id="14541980"/>
<evidence type="ECO:0000313" key="1">
    <source>
        <dbReference type="EMBL" id="CCG24768.1"/>
    </source>
</evidence>
<keyword evidence="2" id="KW-1185">Reference proteome</keyword>
<dbReference type="EMBL" id="HE681725">
    <property type="protein sequence ID" value="CCG24768.1"/>
    <property type="molecule type" value="Genomic_DNA"/>
</dbReference>
<gene>
    <name evidence="1" type="ORF">CORT_0G00790</name>
</gene>
<dbReference type="OrthoDB" id="4019153at2759"/>
<protein>
    <submittedName>
        <fullName evidence="1">Uncharacterized protein</fullName>
    </submittedName>
</protein>
<evidence type="ECO:0000313" key="2">
    <source>
        <dbReference type="Proteomes" id="UP000005018"/>
    </source>
</evidence>
<dbReference type="RefSeq" id="XP_003870895.1">
    <property type="nucleotide sequence ID" value="XM_003870846.1"/>
</dbReference>
<sequence>MTKLFTKLFKLSQSKTDTKAVKKLSLVPYTPIPQQYQPQLGKGDLKVAGLLVNLDHLDVFNTMCCDAVLFLLSIYHLLQNLRDGDAIKNIEGVETDFGAKFHEKFKQILSQLSYVNSNTFTQDQTDELHFLFNDLKYTWNVITVANSLRIELDDTLKHNVNEYFKRVWAFEVSESDDQFLIDVFSVSLNVWESRVIALVVSKE</sequence>
<dbReference type="HOGENOM" id="CLU_1360250_0_0_1"/>
<dbReference type="Proteomes" id="UP000005018">
    <property type="component" value="Chromosome 7"/>
</dbReference>
<dbReference type="KEGG" id="cot:CORT_0G00790"/>
<dbReference type="AlphaFoldDB" id="H8X9V1"/>
<proteinExistence type="predicted"/>
<name>H8X9V1_CANO9</name>
<organism evidence="1 2">
    <name type="scientific">Candida orthopsilosis (strain 90-125)</name>
    <name type="common">Yeast</name>
    <dbReference type="NCBI Taxonomy" id="1136231"/>
    <lineage>
        <taxon>Eukaryota</taxon>
        <taxon>Fungi</taxon>
        <taxon>Dikarya</taxon>
        <taxon>Ascomycota</taxon>
        <taxon>Saccharomycotina</taxon>
        <taxon>Pichiomycetes</taxon>
        <taxon>Debaryomycetaceae</taxon>
        <taxon>Candida/Lodderomyces clade</taxon>
        <taxon>Candida</taxon>
    </lineage>
</organism>
<reference evidence="1 2" key="1">
    <citation type="journal article" date="2012" name="PLoS ONE">
        <title>Sequence and analysis of the genome of the pathogenic yeast Candida orthopsilosis.</title>
        <authorList>
            <person name="Riccombeni A."/>
            <person name="Vidanes G."/>
            <person name="Proux-Wera E."/>
            <person name="Wolfe K.H."/>
            <person name="Butler G."/>
        </authorList>
    </citation>
    <scope>NUCLEOTIDE SEQUENCE [LARGE SCALE GENOMIC DNA]</scope>
    <source>
        <strain evidence="1 2">Co 90-125</strain>
    </source>
</reference>